<accession>A0A2A4GER1</accession>
<dbReference type="PIRSF" id="PIRSF000294">
    <property type="entry name" value="Cytochrome-c_peroxidase"/>
    <property type="match status" value="1"/>
</dbReference>
<evidence type="ECO:0000256" key="6">
    <source>
        <dbReference type="ARBA" id="ARBA00023002"/>
    </source>
</evidence>
<evidence type="ECO:0000313" key="11">
    <source>
        <dbReference type="EMBL" id="PCE66232.1"/>
    </source>
</evidence>
<evidence type="ECO:0000256" key="8">
    <source>
        <dbReference type="PIRSR" id="PIRSR000294-1"/>
    </source>
</evidence>
<evidence type="ECO:0000256" key="7">
    <source>
        <dbReference type="ARBA" id="ARBA00023004"/>
    </source>
</evidence>
<dbReference type="InterPro" id="IPR026259">
    <property type="entry name" value="MauG/Cytc_peroxidase"/>
</dbReference>
<comment type="subcellular location">
    <subcellularLocation>
        <location evidence="1">Periplasm</location>
    </subcellularLocation>
</comment>
<evidence type="ECO:0000256" key="1">
    <source>
        <dbReference type="ARBA" id="ARBA00004418"/>
    </source>
</evidence>
<feature type="binding site" description="covalent" evidence="8">
    <location>
        <position position="79"/>
    </location>
    <ligand>
        <name>heme c</name>
        <dbReference type="ChEBI" id="CHEBI:61717"/>
        <label>1</label>
    </ligand>
</feature>
<dbReference type="GO" id="GO:0020037">
    <property type="term" value="F:heme binding"/>
    <property type="evidence" value="ECO:0007669"/>
    <property type="project" value="InterPro"/>
</dbReference>
<dbReference type="OrthoDB" id="9805202at2"/>
<keyword evidence="6" id="KW-0560">Oxidoreductase</keyword>
<organism evidence="11 12">
    <name type="scientific">Sediminicola luteus</name>
    <dbReference type="NCBI Taxonomy" id="319238"/>
    <lineage>
        <taxon>Bacteria</taxon>
        <taxon>Pseudomonadati</taxon>
        <taxon>Bacteroidota</taxon>
        <taxon>Flavobacteriia</taxon>
        <taxon>Flavobacteriales</taxon>
        <taxon>Flavobacteriaceae</taxon>
        <taxon>Sediminicola</taxon>
    </lineage>
</organism>
<dbReference type="RefSeq" id="WP_097441753.1">
    <property type="nucleotide sequence ID" value="NZ_NBWU01000001.1"/>
</dbReference>
<feature type="binding site" description="axial binding residue" evidence="9">
    <location>
        <position position="235"/>
    </location>
    <ligand>
        <name>heme c</name>
        <dbReference type="ChEBI" id="CHEBI:61717"/>
        <label>2</label>
    </ligand>
    <ligandPart>
        <name>Fe</name>
        <dbReference type="ChEBI" id="CHEBI:18248"/>
    </ligandPart>
</feature>
<gene>
    <name evidence="11" type="ORF">B7P33_02735</name>
</gene>
<dbReference type="EMBL" id="NBWU01000001">
    <property type="protein sequence ID" value="PCE66232.1"/>
    <property type="molecule type" value="Genomic_DNA"/>
</dbReference>
<dbReference type="GO" id="GO:0004130">
    <property type="term" value="F:cytochrome-c peroxidase activity"/>
    <property type="evidence" value="ECO:0007669"/>
    <property type="project" value="TreeGrafter"/>
</dbReference>
<keyword evidence="3 9" id="KW-0479">Metal-binding</keyword>
<dbReference type="Gene3D" id="1.10.760.10">
    <property type="entry name" value="Cytochrome c-like domain"/>
    <property type="match status" value="2"/>
</dbReference>
<dbReference type="PROSITE" id="PS51007">
    <property type="entry name" value="CYTC"/>
    <property type="match status" value="1"/>
</dbReference>
<dbReference type="Proteomes" id="UP000219559">
    <property type="component" value="Unassembled WGS sequence"/>
</dbReference>
<keyword evidence="12" id="KW-1185">Reference proteome</keyword>
<keyword evidence="5" id="KW-0574">Periplasm</keyword>
<evidence type="ECO:0000256" key="4">
    <source>
        <dbReference type="ARBA" id="ARBA00022729"/>
    </source>
</evidence>
<keyword evidence="4" id="KW-0732">Signal</keyword>
<keyword evidence="11" id="KW-0575">Peroxidase</keyword>
<dbReference type="PANTHER" id="PTHR30600:SF10">
    <property type="entry name" value="BLL6722 PROTEIN"/>
    <property type="match status" value="1"/>
</dbReference>
<dbReference type="InterPro" id="IPR009056">
    <property type="entry name" value="Cyt_c-like_dom"/>
</dbReference>
<feature type="binding site" description="covalent" evidence="8">
    <location>
        <position position="234"/>
    </location>
    <ligand>
        <name>heme c</name>
        <dbReference type="ChEBI" id="CHEBI:61717"/>
        <label>2</label>
    </ligand>
</feature>
<dbReference type="PROSITE" id="PS51257">
    <property type="entry name" value="PROKAR_LIPOPROTEIN"/>
    <property type="match status" value="1"/>
</dbReference>
<dbReference type="GO" id="GO:0042597">
    <property type="term" value="C:periplasmic space"/>
    <property type="evidence" value="ECO:0007669"/>
    <property type="project" value="UniProtKB-SubCell"/>
</dbReference>
<comment type="caution">
    <text evidence="11">The sequence shown here is derived from an EMBL/GenBank/DDBJ whole genome shotgun (WGS) entry which is preliminary data.</text>
</comment>
<feature type="binding site" description="covalent" evidence="8">
    <location>
        <position position="76"/>
    </location>
    <ligand>
        <name>heme c</name>
        <dbReference type="ChEBI" id="CHEBI:61717"/>
        <label>1</label>
    </ligand>
</feature>
<evidence type="ECO:0000313" key="12">
    <source>
        <dbReference type="Proteomes" id="UP000219559"/>
    </source>
</evidence>
<dbReference type="AlphaFoldDB" id="A0A2A4GER1"/>
<feature type="binding site" description="axial binding residue" evidence="9">
    <location>
        <position position="80"/>
    </location>
    <ligand>
        <name>heme c</name>
        <dbReference type="ChEBI" id="CHEBI:61717"/>
        <label>1</label>
    </ligand>
    <ligandPart>
        <name>Fe</name>
        <dbReference type="ChEBI" id="CHEBI:18248"/>
    </ligandPart>
</feature>
<feature type="binding site" description="covalent" evidence="8">
    <location>
        <position position="231"/>
    </location>
    <ligand>
        <name>heme c</name>
        <dbReference type="ChEBI" id="CHEBI:61717"/>
        <label>2</label>
    </ligand>
</feature>
<evidence type="ECO:0000259" key="10">
    <source>
        <dbReference type="PROSITE" id="PS51007"/>
    </source>
</evidence>
<dbReference type="GO" id="GO:0046872">
    <property type="term" value="F:metal ion binding"/>
    <property type="evidence" value="ECO:0007669"/>
    <property type="project" value="UniProtKB-KW"/>
</dbReference>
<evidence type="ECO:0000256" key="2">
    <source>
        <dbReference type="ARBA" id="ARBA00022617"/>
    </source>
</evidence>
<reference evidence="11 12" key="1">
    <citation type="submission" date="2017-04" db="EMBL/GenBank/DDBJ databases">
        <title>A new member of the family Flavobacteriaceae isolated from ascidians.</title>
        <authorList>
            <person name="Chen L."/>
        </authorList>
    </citation>
    <scope>NUCLEOTIDE SEQUENCE [LARGE SCALE GENOMIC DNA]</scope>
    <source>
        <strain evidence="11 12">HQA918</strain>
    </source>
</reference>
<sequence length="359" mass="39908">MKKNWFIGLGLIIFIVGACSKDSGTEEPLSQNYTIVHDGLPAPNIPSDNIPTTQGVALGRRLFYEKLLSKDNSMSCASCHEQKNAFSDTDRFSIGVEGKPGKRQAMAIFNMLWNQNEFFWDGRAHLLRDQALMPIEDPLEMNISHEEVVEKLNAQPDYQNRFKAVFGSPEINPKRISLALEQFMNILISNSSKYDKVLADKADFSPQEARGRDLFFSGFNALNPAQSGAGCSNCHGGPNFENNAYMNNGLDLEADIVDVGRMKVSGQAFEKGTFKVPSLRNIAVTPPYMHDGRFNTLEEVIDHYDHGIRYSSSVNSTLESIQQAGGLALTPADKQALIAFLNTLTDHEFLNNPKFSDPF</sequence>
<dbReference type="GO" id="GO:0009055">
    <property type="term" value="F:electron transfer activity"/>
    <property type="evidence" value="ECO:0007669"/>
    <property type="project" value="InterPro"/>
</dbReference>
<proteinExistence type="predicted"/>
<dbReference type="PANTHER" id="PTHR30600">
    <property type="entry name" value="CYTOCHROME C PEROXIDASE-RELATED"/>
    <property type="match status" value="1"/>
</dbReference>
<dbReference type="InterPro" id="IPR036909">
    <property type="entry name" value="Cyt_c-like_dom_sf"/>
</dbReference>
<evidence type="ECO:0000256" key="5">
    <source>
        <dbReference type="ARBA" id="ARBA00022764"/>
    </source>
</evidence>
<feature type="domain" description="Cytochrome c" evidence="10">
    <location>
        <begin position="206"/>
        <end position="345"/>
    </location>
</feature>
<name>A0A2A4GER1_9FLAO</name>
<keyword evidence="2 8" id="KW-0349">Heme</keyword>
<dbReference type="InterPro" id="IPR004852">
    <property type="entry name" value="Di-haem_cyt_c_peroxidsae"/>
</dbReference>
<evidence type="ECO:0000256" key="9">
    <source>
        <dbReference type="PIRSR" id="PIRSR000294-2"/>
    </source>
</evidence>
<protein>
    <submittedName>
        <fullName evidence="11">Cytochrome-c peroxidase</fullName>
    </submittedName>
</protein>
<dbReference type="SUPFAM" id="SSF46626">
    <property type="entry name" value="Cytochrome c"/>
    <property type="match status" value="2"/>
</dbReference>
<dbReference type="Pfam" id="PF03150">
    <property type="entry name" value="CCP_MauG"/>
    <property type="match status" value="1"/>
</dbReference>
<dbReference type="InterPro" id="IPR051395">
    <property type="entry name" value="Cytochrome_c_Peroxidase/MauG"/>
</dbReference>
<evidence type="ECO:0000256" key="3">
    <source>
        <dbReference type="ARBA" id="ARBA00022723"/>
    </source>
</evidence>
<comment type="cofactor">
    <cofactor evidence="8">
        <name>heme</name>
        <dbReference type="ChEBI" id="CHEBI:30413"/>
    </cofactor>
    <text evidence="8">Binds 2 heme groups.</text>
</comment>
<comment type="PTM">
    <text evidence="8">Binds 2 heme groups per subunit.</text>
</comment>
<keyword evidence="7 9" id="KW-0408">Iron</keyword>